<reference evidence="3 4" key="1">
    <citation type="journal article" date="2016" name="Nat. Commun.">
        <title>Thousands of microbial genomes shed light on interconnected biogeochemical processes in an aquifer system.</title>
        <authorList>
            <person name="Anantharaman K."/>
            <person name="Brown C.T."/>
            <person name="Hug L.A."/>
            <person name="Sharon I."/>
            <person name="Castelle C.J."/>
            <person name="Probst A.J."/>
            <person name="Thomas B.C."/>
            <person name="Singh A."/>
            <person name="Wilkins M.J."/>
            <person name="Karaoz U."/>
            <person name="Brodie E.L."/>
            <person name="Williams K.H."/>
            <person name="Hubbard S.S."/>
            <person name="Banfield J.F."/>
        </authorList>
    </citation>
    <scope>NUCLEOTIDE SEQUENCE [LARGE SCALE GENOMIC DNA]</scope>
</reference>
<accession>A0A1F6P9K9</accession>
<keyword evidence="1" id="KW-1133">Transmembrane helix</keyword>
<organism evidence="3 4">
    <name type="scientific">Candidatus Magasanikbacteria bacterium RIFOXYD1_FULL_40_23</name>
    <dbReference type="NCBI Taxonomy" id="1798705"/>
    <lineage>
        <taxon>Bacteria</taxon>
        <taxon>Candidatus Magasanikiibacteriota</taxon>
    </lineage>
</organism>
<feature type="transmembrane region" description="Helical" evidence="1">
    <location>
        <begin position="243"/>
        <end position="265"/>
    </location>
</feature>
<dbReference type="InterPro" id="IPR029044">
    <property type="entry name" value="Nucleotide-diphossugar_trans"/>
</dbReference>
<dbReference type="AlphaFoldDB" id="A0A1F6P9K9"/>
<gene>
    <name evidence="3" type="ORF">A2563_04340</name>
</gene>
<dbReference type="EMBL" id="MFRA01000005">
    <property type="protein sequence ID" value="OGH92867.1"/>
    <property type="molecule type" value="Genomic_DNA"/>
</dbReference>
<sequence>MSKNGAQTISACLVIYNEEKVIKQCLESIKDLVDEIIVVHDGQCTDRTLEIVKQYTDKIFVRDHLVLNEPHLVFAFDQAKCEWLLRMDADEFFDTADHDKLRKMLASSVAVDGYTLNWELWDGEKIVTFKGLQKSCFFRRKNFHYIGVSQEVGWVDGEMKKEEIVLHHRPNYNNVVGEAVMKKASKWVPIYAKSFFPELSTYACYNTTPDKWVNYAKKVRKHPVLYLLFYPLKTFLAQLKNGLLFSWVGCKVAFQHYIIYTWLYLQIWQLQRKVEPEKTVIGVLKKIGKVLYKYWMKFAHVLGTINGFIILFVFYFVIIGLYALVQKSIMLISRLVTREKKNEPTFWKQKMEKGDGLDHLKYQF</sequence>
<dbReference type="Proteomes" id="UP000176634">
    <property type="component" value="Unassembled WGS sequence"/>
</dbReference>
<dbReference type="PANTHER" id="PTHR43630:SF2">
    <property type="entry name" value="GLYCOSYLTRANSFERASE"/>
    <property type="match status" value="1"/>
</dbReference>
<dbReference type="Gene3D" id="3.90.550.10">
    <property type="entry name" value="Spore Coat Polysaccharide Biosynthesis Protein SpsA, Chain A"/>
    <property type="match status" value="1"/>
</dbReference>
<name>A0A1F6P9K9_9BACT</name>
<evidence type="ECO:0000313" key="3">
    <source>
        <dbReference type="EMBL" id="OGH92867.1"/>
    </source>
</evidence>
<dbReference type="Pfam" id="PF00535">
    <property type="entry name" value="Glycos_transf_2"/>
    <property type="match status" value="1"/>
</dbReference>
<dbReference type="STRING" id="1798705.A2563_04340"/>
<evidence type="ECO:0000259" key="2">
    <source>
        <dbReference type="Pfam" id="PF00535"/>
    </source>
</evidence>
<dbReference type="InterPro" id="IPR001173">
    <property type="entry name" value="Glyco_trans_2-like"/>
</dbReference>
<keyword evidence="1" id="KW-0812">Transmembrane</keyword>
<feature type="transmembrane region" description="Helical" evidence="1">
    <location>
        <begin position="298"/>
        <end position="325"/>
    </location>
</feature>
<evidence type="ECO:0000256" key="1">
    <source>
        <dbReference type="SAM" id="Phobius"/>
    </source>
</evidence>
<proteinExistence type="predicted"/>
<keyword evidence="1" id="KW-0472">Membrane</keyword>
<evidence type="ECO:0000313" key="4">
    <source>
        <dbReference type="Proteomes" id="UP000176634"/>
    </source>
</evidence>
<dbReference type="SUPFAM" id="SSF53448">
    <property type="entry name" value="Nucleotide-diphospho-sugar transferases"/>
    <property type="match status" value="1"/>
</dbReference>
<feature type="domain" description="Glycosyltransferase 2-like" evidence="2">
    <location>
        <begin position="10"/>
        <end position="97"/>
    </location>
</feature>
<comment type="caution">
    <text evidence="3">The sequence shown here is derived from an EMBL/GenBank/DDBJ whole genome shotgun (WGS) entry which is preliminary data.</text>
</comment>
<protein>
    <recommendedName>
        <fullName evidence="2">Glycosyltransferase 2-like domain-containing protein</fullName>
    </recommendedName>
</protein>
<dbReference type="PANTHER" id="PTHR43630">
    <property type="entry name" value="POLY-BETA-1,6-N-ACETYL-D-GLUCOSAMINE SYNTHASE"/>
    <property type="match status" value="1"/>
</dbReference>